<keyword evidence="2" id="KW-1185">Reference proteome</keyword>
<dbReference type="STRING" id="1077348.A0A2G8RPS1"/>
<dbReference type="AlphaFoldDB" id="A0A2G8RPS1"/>
<dbReference type="Gene3D" id="3.80.10.10">
    <property type="entry name" value="Ribonuclease Inhibitor"/>
    <property type="match status" value="1"/>
</dbReference>
<name>A0A2G8RPS1_9APHY</name>
<evidence type="ECO:0000313" key="1">
    <source>
        <dbReference type="EMBL" id="PIL23509.1"/>
    </source>
</evidence>
<dbReference type="OrthoDB" id="2758614at2759"/>
<accession>A0A2G8RPS1</accession>
<proteinExistence type="predicted"/>
<evidence type="ECO:0008006" key="3">
    <source>
        <dbReference type="Google" id="ProtNLM"/>
    </source>
</evidence>
<organism evidence="1 2">
    <name type="scientific">Ganoderma sinense ZZ0214-1</name>
    <dbReference type="NCBI Taxonomy" id="1077348"/>
    <lineage>
        <taxon>Eukaryota</taxon>
        <taxon>Fungi</taxon>
        <taxon>Dikarya</taxon>
        <taxon>Basidiomycota</taxon>
        <taxon>Agaricomycotina</taxon>
        <taxon>Agaricomycetes</taxon>
        <taxon>Polyporales</taxon>
        <taxon>Polyporaceae</taxon>
        <taxon>Ganoderma</taxon>
    </lineage>
</organism>
<gene>
    <name evidence="1" type="ORF">GSI_14821</name>
</gene>
<dbReference type="Proteomes" id="UP000230002">
    <property type="component" value="Unassembled WGS sequence"/>
</dbReference>
<sequence>MVNVCEPDSPAQFTAFIKDHPRVAKSIVQLRLRGSYEHPGPPMNATILTSILFQLPNLQQLVLGDMRYDGTNAANVDPSATTLAIGPVPNDRPFRLARFILGFDTHERSLLPEIFRIISLFEVEELSLGFSDSFDIASASDPFSLSLPLFVRSLEINQTIKSKEHAAVLFDALSAHLQPGVLRRLDVSVDSAGGIRGLQRLLSGAACSNLTYLDLKSKPQIGHYGLRYGWLGHKDPLQYEWPSLDLASCPRLESLVLHVYAQNPPSDMPLCSAAAGIFLQAPPTLRCATLKIWHCPSKNLVNAKWLGLQAVAKALSIPSRLLRLEKLTVQLQSDERNYEGAAEWYRATCEAAFSAVHAAGKLEVVRMRY</sequence>
<comment type="caution">
    <text evidence="1">The sequence shown here is derived from an EMBL/GenBank/DDBJ whole genome shotgun (WGS) entry which is preliminary data.</text>
</comment>
<dbReference type="InterPro" id="IPR032675">
    <property type="entry name" value="LRR_dom_sf"/>
</dbReference>
<dbReference type="EMBL" id="AYKW01000068">
    <property type="protein sequence ID" value="PIL23509.1"/>
    <property type="molecule type" value="Genomic_DNA"/>
</dbReference>
<dbReference type="SUPFAM" id="SSF52047">
    <property type="entry name" value="RNI-like"/>
    <property type="match status" value="1"/>
</dbReference>
<protein>
    <recommendedName>
        <fullName evidence="3">F-box domain-containing protein</fullName>
    </recommendedName>
</protein>
<evidence type="ECO:0000313" key="2">
    <source>
        <dbReference type="Proteomes" id="UP000230002"/>
    </source>
</evidence>
<reference evidence="1 2" key="1">
    <citation type="journal article" date="2015" name="Sci. Rep.">
        <title>Chromosome-level genome map provides insights into diverse defense mechanisms in the medicinal fungus Ganoderma sinense.</title>
        <authorList>
            <person name="Zhu Y."/>
            <person name="Xu J."/>
            <person name="Sun C."/>
            <person name="Zhou S."/>
            <person name="Xu H."/>
            <person name="Nelson D.R."/>
            <person name="Qian J."/>
            <person name="Song J."/>
            <person name="Luo H."/>
            <person name="Xiang L."/>
            <person name="Li Y."/>
            <person name="Xu Z."/>
            <person name="Ji A."/>
            <person name="Wang L."/>
            <person name="Lu S."/>
            <person name="Hayward A."/>
            <person name="Sun W."/>
            <person name="Li X."/>
            <person name="Schwartz D.C."/>
            <person name="Wang Y."/>
            <person name="Chen S."/>
        </authorList>
    </citation>
    <scope>NUCLEOTIDE SEQUENCE [LARGE SCALE GENOMIC DNA]</scope>
    <source>
        <strain evidence="1 2">ZZ0214-1</strain>
    </source>
</reference>